<dbReference type="InterPro" id="IPR006933">
    <property type="entry name" value="HAP1_N"/>
</dbReference>
<feature type="domain" description="HAP1 N-terminal" evidence="7">
    <location>
        <begin position="1"/>
        <end position="93"/>
    </location>
</feature>
<evidence type="ECO:0000256" key="3">
    <source>
        <dbReference type="ARBA" id="ARBA00023054"/>
    </source>
</evidence>
<feature type="region of interest" description="Disordered" evidence="5">
    <location>
        <begin position="87"/>
        <end position="110"/>
    </location>
</feature>
<proteinExistence type="inferred from homology"/>
<dbReference type="Pfam" id="PF13843">
    <property type="entry name" value="DDE_Tnp_1_7"/>
    <property type="match status" value="1"/>
</dbReference>
<evidence type="ECO:0000256" key="1">
    <source>
        <dbReference type="ARBA" id="ARBA00004173"/>
    </source>
</evidence>
<name>A0A833RK39_9HYME</name>
<evidence type="ECO:0000256" key="4">
    <source>
        <dbReference type="ARBA" id="ARBA00023128"/>
    </source>
</evidence>
<dbReference type="InterPro" id="IPR051946">
    <property type="entry name" value="Intracell_Traff-Reg"/>
</dbReference>
<sequence>MEVDGITEELDKQKEENRLQHEQIVSLTAKLAETELRLAQLMAEHDEVGATLLITRDNQNTLANELAEFKDRYAEVVNLLAETQEQLRKQRKKGMPTVRGGSLFPSMGAVPQPDSIASELESSLYSELSLDSGISADRIPTYKKVFETVRNVSRNASCPDASQFPRIGSMTVSTLSSGFTGPRMSCGQVRPIKSIFPSLDSTGHSDSEGSLITDSEDYPGPQQTGVPGAPGAADLEAALRRLTPAEVLTRRACLSSGTGYSYDYDAGTRSPSTFVPIGCRTPDSIMSTGSTGNLSGYGSNSWRIPEKLQIVKPLEGSQTLHHWTQLATPTLVRNHEPDCIFGISSNLTVVTGLLKLKFLIPVSMERSNEISSSEDEFDLTLLNEEITSIHRELDDTENNSSADDSDEVRRRKIRVIDNECDSDIDTTEDSQSDSSEWISCTESEEIPSKIPFIAGDTLAGPHVHPDKKEPLDFFKLYARKKLEGKTLSPYSIWRTWHNVTIEEMWAFIGVIINMGTMPLATLQEYWSRNDYFTPEREICADESTIKFKGRISLQPEETNQMRY</sequence>
<evidence type="ECO:0000256" key="5">
    <source>
        <dbReference type="SAM" id="MobiDB-lite"/>
    </source>
</evidence>
<dbReference type="InterPro" id="IPR022154">
    <property type="entry name" value="TRAK1/2_C"/>
</dbReference>
<dbReference type="SMART" id="SM01424">
    <property type="entry name" value="HAP1_N"/>
    <property type="match status" value="1"/>
</dbReference>
<evidence type="ECO:0000256" key="2">
    <source>
        <dbReference type="ARBA" id="ARBA00007007"/>
    </source>
</evidence>
<dbReference type="GO" id="GO:0005739">
    <property type="term" value="C:mitochondrion"/>
    <property type="evidence" value="ECO:0007669"/>
    <property type="project" value="UniProtKB-SubCell"/>
</dbReference>
<reference evidence="8" key="1">
    <citation type="submission" date="2019-11" db="EMBL/GenBank/DDBJ databases">
        <title>The nuclear and mitochondrial genomes of Frieseomelitta varia - a highly eusocial stingless bee (Meliponini) with a permanently sterile worker caste.</title>
        <authorList>
            <person name="Freitas F.C.P."/>
            <person name="Lourenco A.P."/>
            <person name="Nunes F.M.F."/>
            <person name="Paschoal A.R."/>
            <person name="Abreu F.C.P."/>
            <person name="Barbin F.O."/>
            <person name="Bataglia L."/>
            <person name="Cardoso-Junior C.A.M."/>
            <person name="Cervoni M.S."/>
            <person name="Silva S.R."/>
            <person name="Dalarmi F."/>
            <person name="Del Lama M.A."/>
            <person name="Depintor T.S."/>
            <person name="Ferreira K.M."/>
            <person name="Goria P.S."/>
            <person name="Jaskot M.C."/>
            <person name="Lago D.C."/>
            <person name="Luna-Lucena D."/>
            <person name="Moda L.M."/>
            <person name="Nascimento L."/>
            <person name="Pedrino M."/>
            <person name="Rabico F.O."/>
            <person name="Sanches F.C."/>
            <person name="Santos D.E."/>
            <person name="Santos C.G."/>
            <person name="Vieira J."/>
            <person name="Lopes T.F."/>
            <person name="Barchuk A.R."/>
            <person name="Hartfelder K."/>
            <person name="Simoes Z.L.P."/>
            <person name="Bitondi M.M.G."/>
            <person name="Pinheiro D.G."/>
        </authorList>
    </citation>
    <scope>NUCLEOTIDE SEQUENCE</scope>
    <source>
        <strain evidence="8">USP_RPSP 00005682</strain>
        <tissue evidence="8">Whole individual</tissue>
    </source>
</reference>
<dbReference type="PANTHER" id="PTHR15751">
    <property type="entry name" value="TRAFFICKING KINESIN-BINDING PROTEIN"/>
    <property type="match status" value="1"/>
</dbReference>
<keyword evidence="3" id="KW-0175">Coiled coil</keyword>
<feature type="domain" description="Trafficking kinesin-binding protein C-terminal" evidence="6">
    <location>
        <begin position="154"/>
        <end position="317"/>
    </location>
</feature>
<dbReference type="SMART" id="SM01423">
    <property type="entry name" value="Milton"/>
    <property type="match status" value="1"/>
</dbReference>
<keyword evidence="4" id="KW-0496">Mitochondrion</keyword>
<dbReference type="Proteomes" id="UP000655588">
    <property type="component" value="Unassembled WGS sequence"/>
</dbReference>
<keyword evidence="9" id="KW-1185">Reference proteome</keyword>
<dbReference type="GO" id="GO:0017022">
    <property type="term" value="F:myosin binding"/>
    <property type="evidence" value="ECO:0007669"/>
    <property type="project" value="TreeGrafter"/>
</dbReference>
<dbReference type="GO" id="GO:0031410">
    <property type="term" value="C:cytoplasmic vesicle"/>
    <property type="evidence" value="ECO:0007669"/>
    <property type="project" value="TreeGrafter"/>
</dbReference>
<evidence type="ECO:0000259" key="7">
    <source>
        <dbReference type="SMART" id="SM01424"/>
    </source>
</evidence>
<evidence type="ECO:0000313" key="9">
    <source>
        <dbReference type="Proteomes" id="UP000655588"/>
    </source>
</evidence>
<dbReference type="Pfam" id="PF12448">
    <property type="entry name" value="Milton"/>
    <property type="match status" value="1"/>
</dbReference>
<dbReference type="Pfam" id="PF04849">
    <property type="entry name" value="HAP1_N"/>
    <property type="match status" value="1"/>
</dbReference>
<accession>A0A833RK39</accession>
<comment type="caution">
    <text evidence="8">The sequence shown here is derived from an EMBL/GenBank/DDBJ whole genome shotgun (WGS) entry which is preliminary data.</text>
</comment>
<dbReference type="EMBL" id="WNWW01000131">
    <property type="protein sequence ID" value="KAF3430129.1"/>
    <property type="molecule type" value="Genomic_DNA"/>
</dbReference>
<dbReference type="GO" id="GO:0006605">
    <property type="term" value="P:protein targeting"/>
    <property type="evidence" value="ECO:0007669"/>
    <property type="project" value="TreeGrafter"/>
</dbReference>
<organism evidence="8 9">
    <name type="scientific">Frieseomelitta varia</name>
    <dbReference type="NCBI Taxonomy" id="561572"/>
    <lineage>
        <taxon>Eukaryota</taxon>
        <taxon>Metazoa</taxon>
        <taxon>Ecdysozoa</taxon>
        <taxon>Arthropoda</taxon>
        <taxon>Hexapoda</taxon>
        <taxon>Insecta</taxon>
        <taxon>Pterygota</taxon>
        <taxon>Neoptera</taxon>
        <taxon>Endopterygota</taxon>
        <taxon>Hymenoptera</taxon>
        <taxon>Apocrita</taxon>
        <taxon>Aculeata</taxon>
        <taxon>Apoidea</taxon>
        <taxon>Anthophila</taxon>
        <taxon>Apidae</taxon>
        <taxon>Frieseomelitta</taxon>
    </lineage>
</organism>
<evidence type="ECO:0000259" key="6">
    <source>
        <dbReference type="SMART" id="SM01423"/>
    </source>
</evidence>
<dbReference type="GO" id="GO:0047496">
    <property type="term" value="P:vesicle transport along microtubule"/>
    <property type="evidence" value="ECO:0007669"/>
    <property type="project" value="TreeGrafter"/>
</dbReference>
<protein>
    <recommendedName>
        <fullName evidence="10">Transposase</fullName>
    </recommendedName>
</protein>
<comment type="similarity">
    <text evidence="2">Belongs to the milton family.</text>
</comment>
<gene>
    <name evidence="8" type="ORF">E2986_04804</name>
</gene>
<dbReference type="InterPro" id="IPR029526">
    <property type="entry name" value="PGBD"/>
</dbReference>
<dbReference type="GO" id="GO:0048311">
    <property type="term" value="P:mitochondrion distribution"/>
    <property type="evidence" value="ECO:0007669"/>
    <property type="project" value="TreeGrafter"/>
</dbReference>
<dbReference type="AlphaFoldDB" id="A0A833RK39"/>
<dbReference type="PANTHER" id="PTHR15751:SF12">
    <property type="entry name" value="TRAFFICKING KINESIN-BINDING PROTEIN MILT"/>
    <property type="match status" value="1"/>
</dbReference>
<comment type="subcellular location">
    <subcellularLocation>
        <location evidence="1">Mitochondrion</location>
    </subcellularLocation>
</comment>
<evidence type="ECO:0008006" key="10">
    <source>
        <dbReference type="Google" id="ProtNLM"/>
    </source>
</evidence>
<evidence type="ECO:0000313" key="8">
    <source>
        <dbReference type="EMBL" id="KAF3430129.1"/>
    </source>
</evidence>